<protein>
    <submittedName>
        <fullName evidence="1">Uncharacterized protein</fullName>
    </submittedName>
</protein>
<organism evidence="1 2">
    <name type="scientific">Vigna mungo</name>
    <name type="common">Black gram</name>
    <name type="synonym">Phaseolus mungo</name>
    <dbReference type="NCBI Taxonomy" id="3915"/>
    <lineage>
        <taxon>Eukaryota</taxon>
        <taxon>Viridiplantae</taxon>
        <taxon>Streptophyta</taxon>
        <taxon>Embryophyta</taxon>
        <taxon>Tracheophyta</taxon>
        <taxon>Spermatophyta</taxon>
        <taxon>Magnoliopsida</taxon>
        <taxon>eudicotyledons</taxon>
        <taxon>Gunneridae</taxon>
        <taxon>Pentapetalae</taxon>
        <taxon>rosids</taxon>
        <taxon>fabids</taxon>
        <taxon>Fabales</taxon>
        <taxon>Fabaceae</taxon>
        <taxon>Papilionoideae</taxon>
        <taxon>50 kb inversion clade</taxon>
        <taxon>NPAAA clade</taxon>
        <taxon>indigoferoid/millettioid clade</taxon>
        <taxon>Phaseoleae</taxon>
        <taxon>Vigna</taxon>
    </lineage>
</organism>
<evidence type="ECO:0000313" key="1">
    <source>
        <dbReference type="EMBL" id="WVZ06231.1"/>
    </source>
</evidence>
<name>A0AAQ3NC67_VIGMU</name>
<sequence length="175" mass="19121">SYKVHKIGLINNDNKLLAHTLHHLLPQEGATVTLDKVEKGVNLVGVVNGQIDNRVGVEIGQRDPEGECLFVGYIGGGYSNDAFELVLVEKLANAIDSVFGSGASAKTENHAKFDVLDGLVGDNLLKVILGEYDGEGARGGREEKTNVPPRNNYHILEFYHVKLLSHKKFNFINSI</sequence>
<feature type="non-terminal residue" evidence="1">
    <location>
        <position position="1"/>
    </location>
</feature>
<reference evidence="1 2" key="1">
    <citation type="journal article" date="2023" name="Life. Sci Alliance">
        <title>Evolutionary insights into 3D genome organization and epigenetic landscape of Vigna mungo.</title>
        <authorList>
            <person name="Junaid A."/>
            <person name="Singh B."/>
            <person name="Bhatia S."/>
        </authorList>
    </citation>
    <scope>NUCLEOTIDE SEQUENCE [LARGE SCALE GENOMIC DNA]</scope>
    <source>
        <strain evidence="1">Urdbean</strain>
    </source>
</reference>
<evidence type="ECO:0000313" key="2">
    <source>
        <dbReference type="Proteomes" id="UP001374535"/>
    </source>
</evidence>
<accession>A0AAQ3NC67</accession>
<proteinExistence type="predicted"/>
<dbReference type="Proteomes" id="UP001374535">
    <property type="component" value="Chromosome 6"/>
</dbReference>
<dbReference type="AlphaFoldDB" id="A0AAQ3NC67"/>
<gene>
    <name evidence="1" type="ORF">V8G54_019577</name>
</gene>
<keyword evidence="2" id="KW-1185">Reference proteome</keyword>
<dbReference type="EMBL" id="CP144695">
    <property type="protein sequence ID" value="WVZ06231.1"/>
    <property type="molecule type" value="Genomic_DNA"/>
</dbReference>